<name>A0A5C6EDJ1_9BACT</name>
<keyword evidence="4" id="KW-1005">Bacterial flagellum biogenesis</keyword>
<dbReference type="GO" id="GO:0044781">
    <property type="term" value="P:bacterial-type flagellum organization"/>
    <property type="evidence" value="ECO:0007669"/>
    <property type="project" value="UniProtKB-KW"/>
</dbReference>
<comment type="similarity">
    <text evidence="4">Belongs to the CsrA/RsmA family.</text>
</comment>
<evidence type="ECO:0000256" key="4">
    <source>
        <dbReference type="HAMAP-Rule" id="MF_00167"/>
    </source>
</evidence>
<keyword evidence="2 4" id="KW-0810">Translation regulation</keyword>
<proteinExistence type="inferred from homology"/>
<comment type="function">
    <text evidence="4">A translational regulator that binds mRNA to regulate translation initiation and/or mRNA stability. Usually binds in the 5'-UTR at or near the Shine-Dalgarno sequence preventing ribosome-binding, thus repressing translation. Its main target seems to be the major flagellin gene, while its function is anatagonized by FliW.</text>
</comment>
<evidence type="ECO:0000256" key="5">
    <source>
        <dbReference type="SAM" id="MobiDB-lite"/>
    </source>
</evidence>
<dbReference type="AlphaFoldDB" id="A0A5C6EDJ1"/>
<dbReference type="HAMAP" id="MF_00167">
    <property type="entry name" value="CsrA"/>
    <property type="match status" value="1"/>
</dbReference>
<sequence>MLVLTRKVNEEILIGDDIKITLIRVRGNSVRIGVEAPRSVRVVRGELPRIETTKQEIEIEMAGDVEIDDLAEIFAHPEPQRFARPNSDNLASNGSVKKRTAKAGKHQESSPESPANRIAKFATADSDAKVFVGTVKRSGDDVTMKRAPLANFVSAS</sequence>
<accession>A0A5C6EDJ1</accession>
<comment type="subcellular location">
    <subcellularLocation>
        <location evidence="4">Cytoplasm</location>
    </subcellularLocation>
</comment>
<keyword evidence="7" id="KW-1185">Reference proteome</keyword>
<protein>
    <recommendedName>
        <fullName evidence="4">Translational regulator CsrA</fullName>
    </recommendedName>
</protein>
<dbReference type="PANTHER" id="PTHR34984:SF1">
    <property type="entry name" value="CARBON STORAGE REGULATOR"/>
    <property type="match status" value="1"/>
</dbReference>
<dbReference type="PANTHER" id="PTHR34984">
    <property type="entry name" value="CARBON STORAGE REGULATOR"/>
    <property type="match status" value="1"/>
</dbReference>
<keyword evidence="1 4" id="KW-0963">Cytoplasm</keyword>
<feature type="compositionally biased region" description="Polar residues" evidence="5">
    <location>
        <begin position="86"/>
        <end position="95"/>
    </location>
</feature>
<comment type="subunit">
    <text evidence="4">Homodimer; the beta-strands of each monomer intercalate to form a hydrophobic core, while the alpha-helices form wings that extend away from the core.</text>
</comment>
<dbReference type="SUPFAM" id="SSF117130">
    <property type="entry name" value="CsrA-like"/>
    <property type="match status" value="1"/>
</dbReference>
<dbReference type="GO" id="GO:0005829">
    <property type="term" value="C:cytosol"/>
    <property type="evidence" value="ECO:0007669"/>
    <property type="project" value="TreeGrafter"/>
</dbReference>
<dbReference type="RefSeq" id="WP_146537490.1">
    <property type="nucleotide sequence ID" value="NZ_SJPX01000006.1"/>
</dbReference>
<evidence type="ECO:0000313" key="6">
    <source>
        <dbReference type="EMBL" id="TWU47102.1"/>
    </source>
</evidence>
<organism evidence="6 7">
    <name type="scientific">Rubripirellula reticaptiva</name>
    <dbReference type="NCBI Taxonomy" id="2528013"/>
    <lineage>
        <taxon>Bacteria</taxon>
        <taxon>Pseudomonadati</taxon>
        <taxon>Planctomycetota</taxon>
        <taxon>Planctomycetia</taxon>
        <taxon>Pirellulales</taxon>
        <taxon>Pirellulaceae</taxon>
        <taxon>Rubripirellula</taxon>
    </lineage>
</organism>
<evidence type="ECO:0000256" key="1">
    <source>
        <dbReference type="ARBA" id="ARBA00022490"/>
    </source>
</evidence>
<dbReference type="InterPro" id="IPR003751">
    <property type="entry name" value="CsrA"/>
</dbReference>
<feature type="region of interest" description="Disordered" evidence="5">
    <location>
        <begin position="78"/>
        <end position="119"/>
    </location>
</feature>
<dbReference type="GO" id="GO:0048027">
    <property type="term" value="F:mRNA 5'-UTR binding"/>
    <property type="evidence" value="ECO:0007669"/>
    <property type="project" value="UniProtKB-UniRule"/>
</dbReference>
<dbReference type="OrthoDB" id="289081at2"/>
<dbReference type="EMBL" id="SJPX01000006">
    <property type="protein sequence ID" value="TWU47102.1"/>
    <property type="molecule type" value="Genomic_DNA"/>
</dbReference>
<dbReference type="Gene3D" id="2.60.40.4380">
    <property type="entry name" value="Translational regulator CsrA"/>
    <property type="match status" value="1"/>
</dbReference>
<comment type="caution">
    <text evidence="6">The sequence shown here is derived from an EMBL/GenBank/DDBJ whole genome shotgun (WGS) entry which is preliminary data.</text>
</comment>
<evidence type="ECO:0000256" key="3">
    <source>
        <dbReference type="ARBA" id="ARBA00022884"/>
    </source>
</evidence>
<gene>
    <name evidence="6" type="primary">csrA_2</name>
    <name evidence="4" type="synonym">csrA</name>
    <name evidence="6" type="ORF">Poly59_60760</name>
</gene>
<dbReference type="Proteomes" id="UP000317977">
    <property type="component" value="Unassembled WGS sequence"/>
</dbReference>
<dbReference type="GO" id="GO:0006402">
    <property type="term" value="P:mRNA catabolic process"/>
    <property type="evidence" value="ECO:0007669"/>
    <property type="project" value="InterPro"/>
</dbReference>
<keyword evidence="3 4" id="KW-0694">RNA-binding</keyword>
<reference evidence="6 7" key="1">
    <citation type="submission" date="2019-02" db="EMBL/GenBank/DDBJ databases">
        <title>Deep-cultivation of Planctomycetes and their phenomic and genomic characterization uncovers novel biology.</title>
        <authorList>
            <person name="Wiegand S."/>
            <person name="Jogler M."/>
            <person name="Boedeker C."/>
            <person name="Pinto D."/>
            <person name="Vollmers J."/>
            <person name="Rivas-Marin E."/>
            <person name="Kohn T."/>
            <person name="Peeters S.H."/>
            <person name="Heuer A."/>
            <person name="Rast P."/>
            <person name="Oberbeckmann S."/>
            <person name="Bunk B."/>
            <person name="Jeske O."/>
            <person name="Meyerdierks A."/>
            <person name="Storesund J.E."/>
            <person name="Kallscheuer N."/>
            <person name="Luecker S."/>
            <person name="Lage O.M."/>
            <person name="Pohl T."/>
            <person name="Merkel B.J."/>
            <person name="Hornburger P."/>
            <person name="Mueller R.-W."/>
            <person name="Bruemmer F."/>
            <person name="Labrenz M."/>
            <person name="Spormann A.M."/>
            <person name="Op Den Camp H."/>
            <person name="Overmann J."/>
            <person name="Amann R."/>
            <person name="Jetten M.S.M."/>
            <person name="Mascher T."/>
            <person name="Medema M.H."/>
            <person name="Devos D.P."/>
            <person name="Kaster A.-K."/>
            <person name="Ovreas L."/>
            <person name="Rohde M."/>
            <person name="Galperin M.Y."/>
            <person name="Jogler C."/>
        </authorList>
    </citation>
    <scope>NUCLEOTIDE SEQUENCE [LARGE SCALE GENOMIC DNA]</scope>
    <source>
        <strain evidence="6 7">Poly59</strain>
    </source>
</reference>
<keyword evidence="4" id="KW-0678">Repressor</keyword>
<dbReference type="GO" id="GO:1902208">
    <property type="term" value="P:regulation of bacterial-type flagellum assembly"/>
    <property type="evidence" value="ECO:0007669"/>
    <property type="project" value="UniProtKB-UniRule"/>
</dbReference>
<dbReference type="Pfam" id="PF02599">
    <property type="entry name" value="CsrA"/>
    <property type="match status" value="1"/>
</dbReference>
<dbReference type="InterPro" id="IPR036107">
    <property type="entry name" value="CsrA_sf"/>
</dbReference>
<dbReference type="GO" id="GO:0045947">
    <property type="term" value="P:negative regulation of translational initiation"/>
    <property type="evidence" value="ECO:0007669"/>
    <property type="project" value="UniProtKB-UniRule"/>
</dbReference>
<evidence type="ECO:0000313" key="7">
    <source>
        <dbReference type="Proteomes" id="UP000317977"/>
    </source>
</evidence>
<dbReference type="GO" id="GO:0006109">
    <property type="term" value="P:regulation of carbohydrate metabolic process"/>
    <property type="evidence" value="ECO:0007669"/>
    <property type="project" value="InterPro"/>
</dbReference>
<evidence type="ECO:0000256" key="2">
    <source>
        <dbReference type="ARBA" id="ARBA00022845"/>
    </source>
</evidence>